<dbReference type="CDD" id="cd11377">
    <property type="entry name" value="Pro-peptidase_S53"/>
    <property type="match status" value="1"/>
</dbReference>
<feature type="binding site" evidence="11">
    <location>
        <position position="538"/>
    </location>
    <ligand>
        <name>Ca(2+)</name>
        <dbReference type="ChEBI" id="CHEBI:29108"/>
    </ligand>
</feature>
<dbReference type="GO" id="GO:0046872">
    <property type="term" value="F:metal ion binding"/>
    <property type="evidence" value="ECO:0007669"/>
    <property type="project" value="UniProtKB-UniRule"/>
</dbReference>
<evidence type="ECO:0000256" key="6">
    <source>
        <dbReference type="ARBA" id="ARBA00022723"/>
    </source>
</evidence>
<dbReference type="InterPro" id="IPR030400">
    <property type="entry name" value="Sedolisin_dom"/>
</dbReference>
<dbReference type="InterPro" id="IPR000209">
    <property type="entry name" value="Peptidase_S8/S53_dom"/>
</dbReference>
<dbReference type="AlphaFoldDB" id="A0A8H7U324"/>
<keyword evidence="7 11" id="KW-0378">Hydrolase</keyword>
<dbReference type="Pfam" id="PF09286">
    <property type="entry name" value="Pro-kuma_activ"/>
    <property type="match status" value="1"/>
</dbReference>
<feature type="binding site" evidence="11">
    <location>
        <position position="536"/>
    </location>
    <ligand>
        <name>Ca(2+)</name>
        <dbReference type="ChEBI" id="CHEBI:29108"/>
    </ligand>
</feature>
<dbReference type="SUPFAM" id="SSF54897">
    <property type="entry name" value="Protease propeptides/inhibitors"/>
    <property type="match status" value="1"/>
</dbReference>
<evidence type="ECO:0000259" key="12">
    <source>
        <dbReference type="PROSITE" id="PS51695"/>
    </source>
</evidence>
<keyword evidence="9 11" id="KW-0106">Calcium</keyword>
<evidence type="ECO:0000256" key="10">
    <source>
        <dbReference type="ARBA" id="ARBA00023145"/>
    </source>
</evidence>
<dbReference type="PANTHER" id="PTHR14218:SF15">
    <property type="entry name" value="TRIPEPTIDYL-PEPTIDASE 1"/>
    <property type="match status" value="1"/>
</dbReference>
<dbReference type="SMART" id="SM00944">
    <property type="entry name" value="Pro-kuma_activ"/>
    <property type="match status" value="1"/>
</dbReference>
<feature type="domain" description="Peptidase S53" evidence="12">
    <location>
        <begin position="205"/>
        <end position="557"/>
    </location>
</feature>
<feature type="binding site" evidence="11">
    <location>
        <position position="517"/>
    </location>
    <ligand>
        <name>Ca(2+)</name>
        <dbReference type="ChEBI" id="CHEBI:29108"/>
    </ligand>
</feature>
<dbReference type="PANTHER" id="PTHR14218">
    <property type="entry name" value="PROTEASE S8 TRIPEPTIDYL PEPTIDASE I CLN2"/>
    <property type="match status" value="1"/>
</dbReference>
<feature type="binding site" evidence="11">
    <location>
        <position position="516"/>
    </location>
    <ligand>
        <name>Ca(2+)</name>
        <dbReference type="ChEBI" id="CHEBI:29108"/>
    </ligand>
</feature>
<dbReference type="Gene3D" id="3.40.50.200">
    <property type="entry name" value="Peptidase S8/S53 domain"/>
    <property type="match status" value="1"/>
</dbReference>
<dbReference type="InterPro" id="IPR015366">
    <property type="entry name" value="S53_propep"/>
</dbReference>
<feature type="active site" description="Charge relay system" evidence="11">
    <location>
        <position position="474"/>
    </location>
</feature>
<comment type="catalytic activity">
    <reaction evidence="1">
        <text>Release of an N-terminal tripeptide from a polypeptide.</text>
        <dbReference type="EC" id="3.4.14.10"/>
    </reaction>
</comment>
<name>A0A8H7U324_9APHY</name>
<reference evidence="13" key="2">
    <citation type="journal article" name="Front. Microbiol.">
        <title>Degradative Capacity of Two Strains of Rhodonia placenta: From Phenotype to Genotype.</title>
        <authorList>
            <person name="Kolle M."/>
            <person name="Horta M.A.C."/>
            <person name="Nowrousian M."/>
            <person name="Ohm R.A."/>
            <person name="Benz J.P."/>
            <person name="Pilgard A."/>
        </authorList>
    </citation>
    <scope>NUCLEOTIDE SEQUENCE</scope>
    <source>
        <strain evidence="13">FPRL280</strain>
    </source>
</reference>
<evidence type="ECO:0000256" key="3">
    <source>
        <dbReference type="ARBA" id="ARBA00004239"/>
    </source>
</evidence>
<evidence type="ECO:0000256" key="4">
    <source>
        <dbReference type="ARBA" id="ARBA00012462"/>
    </source>
</evidence>
<evidence type="ECO:0000256" key="5">
    <source>
        <dbReference type="ARBA" id="ARBA00022670"/>
    </source>
</evidence>
<dbReference type="EMBL" id="JADOXO010000052">
    <property type="protein sequence ID" value="KAF9816776.1"/>
    <property type="molecule type" value="Genomic_DNA"/>
</dbReference>
<sequence length="557" mass="58752">MLGATACATPLRRGMRVHEALVSVPSGYVLNGPAPPDTVLTFKLALVQNDPNGLVDALYDVSAPDGPKYGQYLSKEEVVSFVSPRPESTATVDAWLKENGLNATTISPAGDWLSISAPVNKINDLIDAEYSVFTHPSTGMQTIRTLSYSIPADLIDHLDLIHPTISFPSPFRNAPDVKLTRPKLHLSVEFPRDSSPCGPSGQTPAVDPACIQYLYDIPTTPATSPSNRLAVTGYDGEWASKADLQQFLTQYRPDMNNSTTFTLQTLDGGVNPQNGSAGSEAAIDVQWTVGLATDVPVTFISVGGDFLDALLDTANFLLGEDSPPQVVSTSYGDDESAVSQKLAYALCNAYAQLGARGVTVINSSGDGGVSGNHYSECTTFVPTFPSGCPFVTSVGGTTIIGTEWGSPFSGGGFSNYWSRPAYQSEAVSHYLSLLGSNDSGLYNASGRGYPDVSAYSVGFDVIVDGEVNTEVGTSCSAPTWASVIALLNDRLVSAGKPALGFLNPFLYSKGAAALTDIVNGNNRWCTNDTGFEATVGWDPVTGLGTPNFTNLKTTLGI</sequence>
<protein>
    <recommendedName>
        <fullName evidence="4">tripeptidyl-peptidase II</fullName>
        <ecNumber evidence="4">3.4.14.10</ecNumber>
    </recommendedName>
</protein>
<comment type="caution">
    <text evidence="13">The sequence shown here is derived from an EMBL/GenBank/DDBJ whole genome shotgun (WGS) entry which is preliminary data.</text>
</comment>
<evidence type="ECO:0000256" key="1">
    <source>
        <dbReference type="ARBA" id="ARBA00001910"/>
    </source>
</evidence>
<evidence type="ECO:0000256" key="8">
    <source>
        <dbReference type="ARBA" id="ARBA00022825"/>
    </source>
</evidence>
<dbReference type="GO" id="GO:0004252">
    <property type="term" value="F:serine-type endopeptidase activity"/>
    <property type="evidence" value="ECO:0007669"/>
    <property type="project" value="UniProtKB-UniRule"/>
</dbReference>
<comment type="cofactor">
    <cofactor evidence="11">
        <name>Ca(2+)</name>
        <dbReference type="ChEBI" id="CHEBI:29108"/>
    </cofactor>
    <text evidence="11">Binds 1 Ca(2+) ion per subunit.</text>
</comment>
<organism evidence="13 14">
    <name type="scientific">Rhodonia placenta</name>
    <dbReference type="NCBI Taxonomy" id="104341"/>
    <lineage>
        <taxon>Eukaryota</taxon>
        <taxon>Fungi</taxon>
        <taxon>Dikarya</taxon>
        <taxon>Basidiomycota</taxon>
        <taxon>Agaricomycotina</taxon>
        <taxon>Agaricomycetes</taxon>
        <taxon>Polyporales</taxon>
        <taxon>Adustoporiaceae</taxon>
        <taxon>Rhodonia</taxon>
    </lineage>
</organism>
<feature type="active site" description="Charge relay system" evidence="11">
    <location>
        <position position="284"/>
    </location>
</feature>
<dbReference type="CDD" id="cd04056">
    <property type="entry name" value="Peptidases_S53"/>
    <property type="match status" value="1"/>
</dbReference>
<evidence type="ECO:0000256" key="2">
    <source>
        <dbReference type="ARBA" id="ARBA00002451"/>
    </source>
</evidence>
<evidence type="ECO:0000313" key="13">
    <source>
        <dbReference type="EMBL" id="KAF9816776.1"/>
    </source>
</evidence>
<dbReference type="Proteomes" id="UP000639403">
    <property type="component" value="Unassembled WGS sequence"/>
</dbReference>
<evidence type="ECO:0000256" key="11">
    <source>
        <dbReference type="PROSITE-ProRule" id="PRU01032"/>
    </source>
</evidence>
<dbReference type="GO" id="GO:0008240">
    <property type="term" value="F:tripeptidyl-peptidase activity"/>
    <property type="evidence" value="ECO:0007669"/>
    <property type="project" value="UniProtKB-EC"/>
</dbReference>
<dbReference type="Pfam" id="PF00082">
    <property type="entry name" value="Peptidase_S8"/>
    <property type="match status" value="1"/>
</dbReference>
<comment type="function">
    <text evidence="2">Secreted tripeptidyl-peptidase which degrades proteins at acidic pHs and is involved in virulence.</text>
</comment>
<gene>
    <name evidence="13" type="ORF">IEO21_03856</name>
</gene>
<accession>A0A8H7U324</accession>
<dbReference type="GO" id="GO:0006508">
    <property type="term" value="P:proteolysis"/>
    <property type="evidence" value="ECO:0007669"/>
    <property type="project" value="UniProtKB-KW"/>
</dbReference>
<reference evidence="13" key="1">
    <citation type="submission" date="2020-11" db="EMBL/GenBank/DDBJ databases">
        <authorList>
            <person name="Koelle M."/>
            <person name="Horta M.A.C."/>
            <person name="Nowrousian M."/>
            <person name="Ohm R.A."/>
            <person name="Benz P."/>
            <person name="Pilgard A."/>
        </authorList>
    </citation>
    <scope>NUCLEOTIDE SEQUENCE</scope>
    <source>
        <strain evidence="13">FPRL280</strain>
    </source>
</reference>
<comment type="subcellular location">
    <subcellularLocation>
        <location evidence="3">Secreted</location>
        <location evidence="3">Extracellular space</location>
    </subcellularLocation>
</comment>
<dbReference type="EC" id="3.4.14.10" evidence="4"/>
<keyword evidence="5 11" id="KW-0645">Protease</keyword>
<evidence type="ECO:0000256" key="7">
    <source>
        <dbReference type="ARBA" id="ARBA00022801"/>
    </source>
</evidence>
<dbReference type="InterPro" id="IPR050819">
    <property type="entry name" value="Tripeptidyl-peptidase_I"/>
</dbReference>
<dbReference type="GO" id="GO:0005576">
    <property type="term" value="C:extracellular region"/>
    <property type="evidence" value="ECO:0007669"/>
    <property type="project" value="UniProtKB-SubCell"/>
</dbReference>
<evidence type="ECO:0000256" key="9">
    <source>
        <dbReference type="ARBA" id="ARBA00022837"/>
    </source>
</evidence>
<dbReference type="InterPro" id="IPR036852">
    <property type="entry name" value="Peptidase_S8/S53_dom_sf"/>
</dbReference>
<dbReference type="SUPFAM" id="SSF52743">
    <property type="entry name" value="Subtilisin-like"/>
    <property type="match status" value="1"/>
</dbReference>
<feature type="active site" description="Charge relay system" evidence="11">
    <location>
        <position position="280"/>
    </location>
</feature>
<keyword evidence="8 11" id="KW-0720">Serine protease</keyword>
<evidence type="ECO:0000313" key="14">
    <source>
        <dbReference type="Proteomes" id="UP000639403"/>
    </source>
</evidence>
<keyword evidence="6 11" id="KW-0479">Metal-binding</keyword>
<proteinExistence type="predicted"/>
<keyword evidence="10" id="KW-0865">Zymogen</keyword>
<dbReference type="PROSITE" id="PS51695">
    <property type="entry name" value="SEDOLISIN"/>
    <property type="match status" value="1"/>
</dbReference>